<feature type="transmembrane region" description="Helical" evidence="6">
    <location>
        <begin position="349"/>
        <end position="369"/>
    </location>
</feature>
<feature type="transmembrane region" description="Helical" evidence="6">
    <location>
        <begin position="409"/>
        <end position="427"/>
    </location>
</feature>
<evidence type="ECO:0000256" key="5">
    <source>
        <dbReference type="ARBA" id="ARBA00023136"/>
    </source>
</evidence>
<keyword evidence="8" id="KW-1185">Reference proteome</keyword>
<comment type="caution">
    <text evidence="7">The sequence shown here is derived from an EMBL/GenBank/DDBJ whole genome shotgun (WGS) entry which is preliminary data.</text>
</comment>
<organism evidence="7 8">
    <name type="scientific">Candidatus Rhodoblastus alkanivorans</name>
    <dbReference type="NCBI Taxonomy" id="2954117"/>
    <lineage>
        <taxon>Bacteria</taxon>
        <taxon>Pseudomonadati</taxon>
        <taxon>Pseudomonadota</taxon>
        <taxon>Alphaproteobacteria</taxon>
        <taxon>Hyphomicrobiales</taxon>
        <taxon>Rhodoblastaceae</taxon>
        <taxon>Rhodoblastus</taxon>
    </lineage>
</organism>
<evidence type="ECO:0000313" key="7">
    <source>
        <dbReference type="EMBL" id="MCI4681905.1"/>
    </source>
</evidence>
<keyword evidence="3 6" id="KW-0812">Transmembrane</keyword>
<evidence type="ECO:0000313" key="8">
    <source>
        <dbReference type="Proteomes" id="UP001139104"/>
    </source>
</evidence>
<keyword evidence="2" id="KW-1003">Cell membrane</keyword>
<dbReference type="PANTHER" id="PTHR30250:SF11">
    <property type="entry name" value="O-ANTIGEN TRANSPORTER-RELATED"/>
    <property type="match status" value="1"/>
</dbReference>
<feature type="transmembrane region" description="Helical" evidence="6">
    <location>
        <begin position="72"/>
        <end position="93"/>
    </location>
</feature>
<evidence type="ECO:0000256" key="3">
    <source>
        <dbReference type="ARBA" id="ARBA00022692"/>
    </source>
</evidence>
<dbReference type="EMBL" id="JAIVFP010000001">
    <property type="protein sequence ID" value="MCI4681905.1"/>
    <property type="molecule type" value="Genomic_DNA"/>
</dbReference>
<proteinExistence type="predicted"/>
<dbReference type="PANTHER" id="PTHR30250">
    <property type="entry name" value="PST FAMILY PREDICTED COLANIC ACID TRANSPORTER"/>
    <property type="match status" value="1"/>
</dbReference>
<name>A0ABS9Z3I5_9HYPH</name>
<evidence type="ECO:0000256" key="4">
    <source>
        <dbReference type="ARBA" id="ARBA00022989"/>
    </source>
</evidence>
<keyword evidence="5 6" id="KW-0472">Membrane</keyword>
<feature type="transmembrane region" description="Helical" evidence="6">
    <location>
        <begin position="375"/>
        <end position="397"/>
    </location>
</feature>
<reference evidence="7" key="1">
    <citation type="journal article" date="2022" name="ISME J.">
        <title>Identification of active gaseous-alkane degraders at natural gas seeps.</title>
        <authorList>
            <person name="Farhan Ul Haque M."/>
            <person name="Hernandez M."/>
            <person name="Crombie A.T."/>
            <person name="Murrell J.C."/>
        </authorList>
    </citation>
    <scope>NUCLEOTIDE SEQUENCE</scope>
    <source>
        <strain evidence="7">PC2</strain>
    </source>
</reference>
<keyword evidence="4 6" id="KW-1133">Transmembrane helix</keyword>
<protein>
    <submittedName>
        <fullName evidence="7">Lipopolysaccharide biosynthesis protein</fullName>
    </submittedName>
</protein>
<feature type="transmembrane region" description="Helical" evidence="6">
    <location>
        <begin position="105"/>
        <end position="122"/>
    </location>
</feature>
<evidence type="ECO:0000256" key="1">
    <source>
        <dbReference type="ARBA" id="ARBA00004651"/>
    </source>
</evidence>
<feature type="transmembrane region" description="Helical" evidence="6">
    <location>
        <begin position="162"/>
        <end position="179"/>
    </location>
</feature>
<feature type="transmembrane region" description="Helical" evidence="6">
    <location>
        <begin position="247"/>
        <end position="267"/>
    </location>
</feature>
<sequence>MSVVLTFLVNTIFNLIVGLIVARFLGPEEYGKFALAVAVMTFGQTLAFEWIRQSAVRFYSERTRREAPKIRATLDAAFSWGAVLFAPVALAFAFLGPQFALPRDLFALASAASIANGLFDYQTALVRARFDDRLYIRVIVTKNLLAMVVTTGAAWATGSAKAALVGGMTSLLGSLLIWRSALGDRGVRLKRSDPQLARHYAGYAAPIVAAVVLYQLIPLANRDLAAQLFGFAETGRFALAYDLGQRAVMAIGSALDVLLFQIAVRAHDIHGVETAKGQVARNIAIVFAVLAPACVGIWIVLPSIEVLIVPQAFRGPFAHFLGLMLPGLFSIGMAQFAINAIFQIARKTLPMIAAALAACIADPLFILVLPRGSDASSLALAQSLAFAVGLVVLIGFAQANAPQWPRVRDLALTLVACAGMAALAGPMRSLRPGLLLMLTQMFFAGSFYVLIVASFDVAGLRSAFVEKIAPLIARLSRKGGIFKIFLPLRLG</sequence>
<feature type="transmembrane region" description="Helical" evidence="6">
    <location>
        <begin position="320"/>
        <end position="342"/>
    </location>
</feature>
<dbReference type="RefSeq" id="WP_243065945.1">
    <property type="nucleotide sequence ID" value="NZ_JAIVFK010000003.1"/>
</dbReference>
<feature type="transmembrane region" description="Helical" evidence="6">
    <location>
        <begin position="134"/>
        <end position="156"/>
    </location>
</feature>
<evidence type="ECO:0000256" key="6">
    <source>
        <dbReference type="SAM" id="Phobius"/>
    </source>
</evidence>
<gene>
    <name evidence="7" type="ORF">K2U94_03865</name>
</gene>
<dbReference type="Pfam" id="PF13440">
    <property type="entry name" value="Polysacc_synt_3"/>
    <property type="match status" value="1"/>
</dbReference>
<dbReference type="InterPro" id="IPR050833">
    <property type="entry name" value="Poly_Biosynth_Transport"/>
</dbReference>
<accession>A0ABS9Z3I5</accession>
<feature type="transmembrane region" description="Helical" evidence="6">
    <location>
        <begin position="32"/>
        <end position="51"/>
    </location>
</feature>
<dbReference type="Proteomes" id="UP001139104">
    <property type="component" value="Unassembled WGS sequence"/>
</dbReference>
<evidence type="ECO:0000256" key="2">
    <source>
        <dbReference type="ARBA" id="ARBA00022475"/>
    </source>
</evidence>
<feature type="transmembrane region" description="Helical" evidence="6">
    <location>
        <begin position="279"/>
        <end position="300"/>
    </location>
</feature>
<comment type="subcellular location">
    <subcellularLocation>
        <location evidence="1">Cell membrane</location>
        <topology evidence="1">Multi-pass membrane protein</topology>
    </subcellularLocation>
</comment>
<feature type="transmembrane region" description="Helical" evidence="6">
    <location>
        <begin position="433"/>
        <end position="458"/>
    </location>
</feature>
<feature type="transmembrane region" description="Helical" evidence="6">
    <location>
        <begin position="7"/>
        <end position="26"/>
    </location>
</feature>
<feature type="transmembrane region" description="Helical" evidence="6">
    <location>
        <begin position="200"/>
        <end position="217"/>
    </location>
</feature>